<keyword evidence="2" id="KW-1185">Reference proteome</keyword>
<organism evidence="1 2">
    <name type="scientific">Dyella solisilvae</name>
    <dbReference type="NCBI Taxonomy" id="1920168"/>
    <lineage>
        <taxon>Bacteria</taxon>
        <taxon>Pseudomonadati</taxon>
        <taxon>Pseudomonadota</taxon>
        <taxon>Gammaproteobacteria</taxon>
        <taxon>Lysobacterales</taxon>
        <taxon>Rhodanobacteraceae</taxon>
        <taxon>Dyella</taxon>
    </lineage>
</organism>
<gene>
    <name evidence="1" type="ORF">DVT68_17640</name>
</gene>
<sequence length="100" mass="10756">MNRASNGRDECVASLSATESCSAVTRRIPDIRMGDGPVALLLARPNRHATQGHVELTTRNGVQVTAEPTSGATAPVGRSLFQWITAVLSVTLHRRVAEHR</sequence>
<evidence type="ECO:0000313" key="2">
    <source>
        <dbReference type="Proteomes" id="UP000254711"/>
    </source>
</evidence>
<dbReference type="AlphaFoldDB" id="A0A370K3E4"/>
<reference evidence="1 2" key="1">
    <citation type="submission" date="2018-07" db="EMBL/GenBank/DDBJ databases">
        <title>Dyella solisilvae sp. nov., isolated from the pine and broad-leaved mixed forest soil.</title>
        <authorList>
            <person name="Gao Z."/>
            <person name="Qiu L."/>
        </authorList>
    </citation>
    <scope>NUCLEOTIDE SEQUENCE [LARGE SCALE GENOMIC DNA]</scope>
    <source>
        <strain evidence="1 2">DHG54</strain>
    </source>
</reference>
<proteinExistence type="predicted"/>
<evidence type="ECO:0000313" key="1">
    <source>
        <dbReference type="EMBL" id="RDI97185.1"/>
    </source>
</evidence>
<dbReference type="Proteomes" id="UP000254711">
    <property type="component" value="Unassembled WGS sequence"/>
</dbReference>
<protein>
    <submittedName>
        <fullName evidence="1">Uncharacterized protein</fullName>
    </submittedName>
</protein>
<name>A0A370K3E4_9GAMM</name>
<dbReference type="EMBL" id="QQSY01000006">
    <property type="protein sequence ID" value="RDI97185.1"/>
    <property type="molecule type" value="Genomic_DNA"/>
</dbReference>
<accession>A0A370K3E4</accession>
<comment type="caution">
    <text evidence="1">The sequence shown here is derived from an EMBL/GenBank/DDBJ whole genome shotgun (WGS) entry which is preliminary data.</text>
</comment>